<proteinExistence type="predicted"/>
<dbReference type="AlphaFoldDB" id="A0A285IFK2"/>
<evidence type="ECO:0000256" key="3">
    <source>
        <dbReference type="ARBA" id="ARBA00022448"/>
    </source>
</evidence>
<feature type="domain" description="ABC transporter" evidence="11">
    <location>
        <begin position="262"/>
        <end position="505"/>
    </location>
</feature>
<dbReference type="SUPFAM" id="SSF52540">
    <property type="entry name" value="P-loop containing nucleoside triphosphate hydrolases"/>
    <property type="match status" value="2"/>
</dbReference>
<dbReference type="PANTHER" id="PTHR43790:SF1">
    <property type="entry name" value="XYLOSE IMPORT ATP-BINDING PROTEIN XYLG"/>
    <property type="match status" value="1"/>
</dbReference>
<evidence type="ECO:0000256" key="8">
    <source>
        <dbReference type="ARBA" id="ARBA00022840"/>
    </source>
</evidence>
<dbReference type="InterPro" id="IPR003439">
    <property type="entry name" value="ABC_transporter-like_ATP-bd"/>
</dbReference>
<organism evidence="12 13">
    <name type="scientific">Orenia metallireducens</name>
    <dbReference type="NCBI Taxonomy" id="1413210"/>
    <lineage>
        <taxon>Bacteria</taxon>
        <taxon>Bacillati</taxon>
        <taxon>Bacillota</taxon>
        <taxon>Clostridia</taxon>
        <taxon>Halanaerobiales</taxon>
        <taxon>Halobacteroidaceae</taxon>
        <taxon>Orenia</taxon>
    </lineage>
</organism>
<dbReference type="PROSITE" id="PS00211">
    <property type="entry name" value="ABC_TRANSPORTER_1"/>
    <property type="match status" value="1"/>
</dbReference>
<name>A0A285IFK2_9FIRM</name>
<evidence type="ECO:0000256" key="7">
    <source>
        <dbReference type="ARBA" id="ARBA00022741"/>
    </source>
</evidence>
<evidence type="ECO:0000313" key="12">
    <source>
        <dbReference type="EMBL" id="SNY46770.1"/>
    </source>
</evidence>
<dbReference type="NCBIfam" id="NF010069">
    <property type="entry name" value="PRK13549.1"/>
    <property type="match status" value="1"/>
</dbReference>
<evidence type="ECO:0000256" key="9">
    <source>
        <dbReference type="ARBA" id="ARBA00022967"/>
    </source>
</evidence>
<evidence type="ECO:0000313" key="13">
    <source>
        <dbReference type="Proteomes" id="UP000219573"/>
    </source>
</evidence>
<dbReference type="EMBL" id="OBDZ01000045">
    <property type="protein sequence ID" value="SNY46770.1"/>
    <property type="molecule type" value="Genomic_DNA"/>
</dbReference>
<evidence type="ECO:0000256" key="6">
    <source>
        <dbReference type="ARBA" id="ARBA00022737"/>
    </source>
</evidence>
<protein>
    <submittedName>
        <fullName evidence="12">Xylose ABC transporter ATP-binding protein</fullName>
    </submittedName>
</protein>
<dbReference type="GO" id="GO:0015749">
    <property type="term" value="P:monosaccharide transmembrane transport"/>
    <property type="evidence" value="ECO:0007669"/>
    <property type="project" value="UniProtKB-ARBA"/>
</dbReference>
<keyword evidence="10" id="KW-0472">Membrane</keyword>
<evidence type="ECO:0000256" key="4">
    <source>
        <dbReference type="ARBA" id="ARBA00022475"/>
    </source>
</evidence>
<keyword evidence="4" id="KW-1003">Cell membrane</keyword>
<evidence type="ECO:0000256" key="5">
    <source>
        <dbReference type="ARBA" id="ARBA00022597"/>
    </source>
</evidence>
<dbReference type="CDD" id="cd03215">
    <property type="entry name" value="ABC_Carb_Monos_II"/>
    <property type="match status" value="1"/>
</dbReference>
<keyword evidence="7" id="KW-0547">Nucleotide-binding</keyword>
<dbReference type="RefSeq" id="WP_097019561.1">
    <property type="nucleotide sequence ID" value="NZ_OBDZ01000045.1"/>
</dbReference>
<reference evidence="13" key="1">
    <citation type="submission" date="2017-09" db="EMBL/GenBank/DDBJ databases">
        <authorList>
            <person name="Varghese N."/>
            <person name="Submissions S."/>
        </authorList>
    </citation>
    <scope>NUCLEOTIDE SEQUENCE [LARGE SCALE GENOMIC DNA]</scope>
    <source>
        <strain evidence="13">MSL47</strain>
    </source>
</reference>
<dbReference type="FunFam" id="3.40.50.300:FF:000127">
    <property type="entry name" value="Ribose import ATP-binding protein RbsA"/>
    <property type="match status" value="1"/>
</dbReference>
<keyword evidence="13" id="KW-1185">Reference proteome</keyword>
<evidence type="ECO:0000256" key="1">
    <source>
        <dbReference type="ARBA" id="ARBA00004202"/>
    </source>
</evidence>
<dbReference type="GO" id="GO:0005886">
    <property type="term" value="C:plasma membrane"/>
    <property type="evidence" value="ECO:0007669"/>
    <property type="project" value="UniProtKB-SubCell"/>
</dbReference>
<dbReference type="CDD" id="cd03216">
    <property type="entry name" value="ABC_Carb_Monos_I"/>
    <property type="match status" value="1"/>
</dbReference>
<dbReference type="GO" id="GO:0005524">
    <property type="term" value="F:ATP binding"/>
    <property type="evidence" value="ECO:0007669"/>
    <property type="project" value="UniProtKB-KW"/>
</dbReference>
<comment type="subcellular location">
    <subcellularLocation>
        <location evidence="2">Cell inner membrane</location>
    </subcellularLocation>
    <subcellularLocation>
        <location evidence="1">Cell membrane</location>
        <topology evidence="1">Peripheral membrane protein</topology>
    </subcellularLocation>
</comment>
<evidence type="ECO:0000256" key="10">
    <source>
        <dbReference type="ARBA" id="ARBA00023136"/>
    </source>
</evidence>
<dbReference type="OrthoDB" id="9771863at2"/>
<sequence>MEYILETKNIIKEFPGVRALDRVSFKIKKGEILALCGENGAGKSTLIKVLSGVYPYGSYEGQILLRGEEQRFESIKSAEQKGIAVIHQELALFEELSVAENIFMGNEIQKNGILDWNAMYDQTNKWIKKLRLEGVKPATKVGDLGVGKQQLVEIAKALAKDSKILILDEPTDSFTDAEVDILLNILDDLRQDGVTCIYISHKLDEVFRIANSATVIRDGKAIGSDQIENLSEKDIVKMMVGREISHMFPNKTAKIGEKVLEVKNFNVYDPDNSEKLIVNDVSFSVRKGEILGISGLVGAGRTELVNSIFGTFPAKKEGEIYLDNDLIEINSALEALEKGIALAPEDRKRFGLIHTMDVRSNTSIACLEKFKESLSVNQSEEILKVQEFVEKLKVKTASLETNIFNLSGGNQQKVVLAKNLMTEPKVLILDEPTRGIDVGAKQEIYSLMNELAEQGVAIIMVSSELPEVIGMSDRILVLTEGKVTGRFYNRDNKVTQEEIMACSTGEKDGIYCHVDINDEYVDKNNRIYLTGGE</sequence>
<dbReference type="Gene3D" id="3.40.50.300">
    <property type="entry name" value="P-loop containing nucleotide triphosphate hydrolases"/>
    <property type="match status" value="2"/>
</dbReference>
<keyword evidence="8 12" id="KW-0067">ATP-binding</keyword>
<dbReference type="PANTHER" id="PTHR43790">
    <property type="entry name" value="CARBOHYDRATE TRANSPORT ATP-BINDING PROTEIN MG119-RELATED"/>
    <property type="match status" value="1"/>
</dbReference>
<feature type="domain" description="ABC transporter" evidence="11">
    <location>
        <begin position="5"/>
        <end position="243"/>
    </location>
</feature>
<dbReference type="FunFam" id="3.40.50.300:FF:000126">
    <property type="entry name" value="Galactose/methyl galactoside import ATP-binding protein MglA"/>
    <property type="match status" value="1"/>
</dbReference>
<dbReference type="SMART" id="SM00382">
    <property type="entry name" value="AAA"/>
    <property type="match status" value="2"/>
</dbReference>
<gene>
    <name evidence="12" type="ORF">SAMN06265827_1454</name>
</gene>
<evidence type="ECO:0000259" key="11">
    <source>
        <dbReference type="PROSITE" id="PS50893"/>
    </source>
</evidence>
<evidence type="ECO:0000256" key="2">
    <source>
        <dbReference type="ARBA" id="ARBA00004533"/>
    </source>
</evidence>
<keyword evidence="6" id="KW-0677">Repeat</keyword>
<dbReference type="Proteomes" id="UP000219573">
    <property type="component" value="Unassembled WGS sequence"/>
</dbReference>
<dbReference type="Pfam" id="PF00005">
    <property type="entry name" value="ABC_tran"/>
    <property type="match status" value="2"/>
</dbReference>
<dbReference type="InterPro" id="IPR027417">
    <property type="entry name" value="P-loop_NTPase"/>
</dbReference>
<keyword evidence="3" id="KW-0813">Transport</keyword>
<dbReference type="InterPro" id="IPR017871">
    <property type="entry name" value="ABC_transporter-like_CS"/>
</dbReference>
<dbReference type="InterPro" id="IPR003593">
    <property type="entry name" value="AAA+_ATPase"/>
</dbReference>
<accession>A0A285IFK2</accession>
<dbReference type="PROSITE" id="PS50893">
    <property type="entry name" value="ABC_TRANSPORTER_2"/>
    <property type="match status" value="2"/>
</dbReference>
<keyword evidence="9" id="KW-1278">Translocase</keyword>
<dbReference type="InterPro" id="IPR050107">
    <property type="entry name" value="ABC_carbohydrate_import_ATPase"/>
</dbReference>
<dbReference type="GO" id="GO:0016887">
    <property type="term" value="F:ATP hydrolysis activity"/>
    <property type="evidence" value="ECO:0007669"/>
    <property type="project" value="InterPro"/>
</dbReference>
<keyword evidence="5" id="KW-0762">Sugar transport</keyword>